<keyword evidence="2" id="KW-1185">Reference proteome</keyword>
<proteinExistence type="predicted"/>
<dbReference type="EMBL" id="JBEPLI010000008">
    <property type="protein sequence ID" value="MET3589908.1"/>
    <property type="molecule type" value="Genomic_DNA"/>
</dbReference>
<sequence>MRMLSEELVQMAGGEWERMSGARMRGVYGLMLF</sequence>
<evidence type="ECO:0000313" key="2">
    <source>
        <dbReference type="Proteomes" id="UP001549086"/>
    </source>
</evidence>
<protein>
    <submittedName>
        <fullName evidence="1">Uncharacterized protein</fullName>
    </submittedName>
</protein>
<reference evidence="1 2" key="1">
    <citation type="submission" date="2024-06" db="EMBL/GenBank/DDBJ databases">
        <title>Genomic Encyclopedia of Type Strains, Phase IV (KMG-IV): sequencing the most valuable type-strain genomes for metagenomic binning, comparative biology and taxonomic classification.</title>
        <authorList>
            <person name="Goeker M."/>
        </authorList>
    </citation>
    <scope>NUCLEOTIDE SEQUENCE [LARGE SCALE GENOMIC DNA]</scope>
    <source>
        <strain evidence="1 2">DSM 23649</strain>
    </source>
</reference>
<name>A0ABV2HHD7_9HYPH</name>
<gene>
    <name evidence="1" type="ORF">ABID23_000996</name>
</gene>
<accession>A0ABV2HHD7</accession>
<evidence type="ECO:0000313" key="1">
    <source>
        <dbReference type="EMBL" id="MET3589908.1"/>
    </source>
</evidence>
<comment type="caution">
    <text evidence="1">The sequence shown here is derived from an EMBL/GenBank/DDBJ whole genome shotgun (WGS) entry which is preliminary data.</text>
</comment>
<organism evidence="1 2">
    <name type="scientific">Bartonella silvatica</name>
    <dbReference type="NCBI Taxonomy" id="357760"/>
    <lineage>
        <taxon>Bacteria</taxon>
        <taxon>Pseudomonadati</taxon>
        <taxon>Pseudomonadota</taxon>
        <taxon>Alphaproteobacteria</taxon>
        <taxon>Hyphomicrobiales</taxon>
        <taxon>Bartonellaceae</taxon>
        <taxon>Bartonella</taxon>
    </lineage>
</organism>
<dbReference type="Proteomes" id="UP001549086">
    <property type="component" value="Unassembled WGS sequence"/>
</dbReference>